<dbReference type="Pfam" id="PF00550">
    <property type="entry name" value="PP-binding"/>
    <property type="match status" value="1"/>
</dbReference>
<name>A0A9W4HK34_PENOL</name>
<dbReference type="Gene3D" id="3.30.559.30">
    <property type="entry name" value="Nonribosomal peptide synthetase, condensation domain"/>
    <property type="match status" value="1"/>
</dbReference>
<dbReference type="CDD" id="cd05918">
    <property type="entry name" value="A_NRPS_SidN3_like"/>
    <property type="match status" value="1"/>
</dbReference>
<dbReference type="GO" id="GO:0043041">
    <property type="term" value="P:amino acid activation for nonribosomal peptide biosynthetic process"/>
    <property type="evidence" value="ECO:0007669"/>
    <property type="project" value="TreeGrafter"/>
</dbReference>
<evidence type="ECO:0000259" key="4">
    <source>
        <dbReference type="PROSITE" id="PS50075"/>
    </source>
</evidence>
<dbReference type="FunFam" id="3.30.300.30:FF:000015">
    <property type="entry name" value="Nonribosomal peptide synthase SidD"/>
    <property type="match status" value="1"/>
</dbReference>
<dbReference type="NCBIfam" id="TIGR01733">
    <property type="entry name" value="AA-adenyl-dom"/>
    <property type="match status" value="1"/>
</dbReference>
<dbReference type="SUPFAM" id="SSF47336">
    <property type="entry name" value="ACP-like"/>
    <property type="match status" value="1"/>
</dbReference>
<dbReference type="Gene3D" id="1.10.1200.10">
    <property type="entry name" value="ACP-like"/>
    <property type="match status" value="1"/>
</dbReference>
<dbReference type="OrthoDB" id="416786at2759"/>
<organism evidence="5 6">
    <name type="scientific">Penicillium olsonii</name>
    <dbReference type="NCBI Taxonomy" id="99116"/>
    <lineage>
        <taxon>Eukaryota</taxon>
        <taxon>Fungi</taxon>
        <taxon>Dikarya</taxon>
        <taxon>Ascomycota</taxon>
        <taxon>Pezizomycotina</taxon>
        <taxon>Eurotiomycetes</taxon>
        <taxon>Eurotiomycetidae</taxon>
        <taxon>Eurotiales</taxon>
        <taxon>Aspergillaceae</taxon>
        <taxon>Penicillium</taxon>
    </lineage>
</organism>
<dbReference type="InterPro" id="IPR042099">
    <property type="entry name" value="ANL_N_sf"/>
</dbReference>
<dbReference type="InterPro" id="IPR020806">
    <property type="entry name" value="PKS_PP-bd"/>
</dbReference>
<comment type="caution">
    <text evidence="5">The sequence shown here is derived from an EMBL/GenBank/DDBJ whole genome shotgun (WGS) entry which is preliminary data.</text>
</comment>
<dbReference type="InterPro" id="IPR010071">
    <property type="entry name" value="AA_adenyl_dom"/>
</dbReference>
<keyword evidence="3" id="KW-0436">Ligase</keyword>
<dbReference type="SMART" id="SM00823">
    <property type="entry name" value="PKS_PP"/>
    <property type="match status" value="1"/>
</dbReference>
<dbReference type="CDD" id="cd19545">
    <property type="entry name" value="FUM14_C_NRPS-like"/>
    <property type="match status" value="1"/>
</dbReference>
<keyword evidence="1" id="KW-0596">Phosphopantetheine</keyword>
<dbReference type="GO" id="GO:0016874">
    <property type="term" value="F:ligase activity"/>
    <property type="evidence" value="ECO:0007669"/>
    <property type="project" value="UniProtKB-KW"/>
</dbReference>
<feature type="domain" description="Carrier" evidence="4">
    <location>
        <begin position="633"/>
        <end position="710"/>
    </location>
</feature>
<dbReference type="Proteomes" id="UP001153618">
    <property type="component" value="Unassembled WGS sequence"/>
</dbReference>
<dbReference type="InterPro" id="IPR009081">
    <property type="entry name" value="PP-bd_ACP"/>
</dbReference>
<dbReference type="InterPro" id="IPR001242">
    <property type="entry name" value="Condensation_dom"/>
</dbReference>
<protein>
    <recommendedName>
        <fullName evidence="4">Carrier domain-containing protein</fullName>
    </recommendedName>
</protein>
<dbReference type="SUPFAM" id="SSF56801">
    <property type="entry name" value="Acetyl-CoA synthetase-like"/>
    <property type="match status" value="1"/>
</dbReference>
<dbReference type="GO" id="GO:0005737">
    <property type="term" value="C:cytoplasm"/>
    <property type="evidence" value="ECO:0007669"/>
    <property type="project" value="TreeGrafter"/>
</dbReference>
<proteinExistence type="predicted"/>
<dbReference type="GO" id="GO:0031177">
    <property type="term" value="F:phosphopantetheine binding"/>
    <property type="evidence" value="ECO:0007669"/>
    <property type="project" value="InterPro"/>
</dbReference>
<dbReference type="FunFam" id="3.40.50.12780:FF:000014">
    <property type="entry name" value="Nonribosomal peptide synthetase 1"/>
    <property type="match status" value="1"/>
</dbReference>
<dbReference type="Gene3D" id="3.40.50.12780">
    <property type="entry name" value="N-terminal domain of ligase-like"/>
    <property type="match status" value="1"/>
</dbReference>
<evidence type="ECO:0000313" key="5">
    <source>
        <dbReference type="EMBL" id="CAG8038857.1"/>
    </source>
</evidence>
<sequence>MGIRMCFHPSTEQPQLRLIWRSDSQIASQAFQLTRALESALQAVFLTPNIEVRNLSLFNIWDHQQILEWNSHYPEKTDCLIYELFKDQVDARPDAPAVSAWDGELTYRELGRLSTRLAGTLQNEFGVASEKIVVLCFEKSVWAIVAMLAVVKAGGAFLHVDPQHPAARQRAMVDTTAARLVLCSENTHSLVMESDLGCHLMVIDRKTFSAELDHAQQETAVSCQGISPENAAYVVCTSGSTGTPKAILVEHASLSTSVKAQADAMGIMPESRVLQYAAYTFDVSVGDIFTALTHGACVCIPSDWERSHDLSGAINRLKVNQACLTSTVASILTPSEVPSLKQLTLGGEPATQQCVNIWSEKVVLRNVYGPAECTIWCVIQPELSAHTPVSNIGHGIGSRTWIVHPENHDRLMPVGGVGELLIEGPLVARGYLNDLAKTDEVFLSKPPSWLASFGPTPCETRFYKTGDLARYGTEGTLLFEGRKDTQVKLRGQRIELSEIEYRLHQALSDQVAVAVELGSPRDSNASVLAAFITWDQGLDLQNVATLTPNARRQFKDLVSDIRIPIEKALPVYMMPSLFIPVQTLPLTISGKLDRKALRTFCTQYSHDFLINFDDVNPGLKSDEASDVDSALVDISSPAEEGLLRLWAQVLEKKIESIGRSDNFLSLGGDSLAAMRLVNIAARDLRLTLTVADVFKSPILSEQAALLRPLVQTKHVAPFELMMNDDVPIQELVQSAAKQCELASEKVEDIYPCAPYQEEMMRDSLDTERTQMGQEVIQLSDDLDIPRYMSACARIFQRFPILRTRIVEDSGRLLQVVVQEDLPWQRPASIAEYLEADTQERPALGRPLVRWAITSDETHLILTMHHSIFDGISLGQILGSIYAVYQSIPLPPVNLTFATLLGKIHQSQGGLSDDSNQFWQTYLSLAPGFNEPSPSEIKSGRLPYANSGIQRLVTFQAGAVPALQQHGLTEASLVRAAWACTLAKHHGSPESDVIFGTILTGRNIHLPGVDALVAPALAHTPIRVRMSSLQEENPAQFLAEIQDEATAMIPFEHDGMERIRAIDDEVRAACDKIETLLVIQPIPEGLTLDSKSPFPGPILSGPRVEAREMRHFHWYGLLVECTLLPTNGFFVRMCFDDSLYSPESVEGLLDDYAQAVGELAGGLTEVHSSEITR</sequence>
<evidence type="ECO:0000256" key="2">
    <source>
        <dbReference type="ARBA" id="ARBA00022553"/>
    </source>
</evidence>
<dbReference type="PANTHER" id="PTHR45527">
    <property type="entry name" value="NONRIBOSOMAL PEPTIDE SYNTHETASE"/>
    <property type="match status" value="1"/>
</dbReference>
<dbReference type="AlphaFoldDB" id="A0A9W4HK34"/>
<dbReference type="InterPro" id="IPR006162">
    <property type="entry name" value="Ppantetheine_attach_site"/>
</dbReference>
<dbReference type="InterPro" id="IPR020845">
    <property type="entry name" value="AMP-binding_CS"/>
</dbReference>
<evidence type="ECO:0000256" key="1">
    <source>
        <dbReference type="ARBA" id="ARBA00022450"/>
    </source>
</evidence>
<dbReference type="InterPro" id="IPR045851">
    <property type="entry name" value="AMP-bd_C_sf"/>
</dbReference>
<dbReference type="Gene3D" id="3.30.300.30">
    <property type="match status" value="1"/>
</dbReference>
<dbReference type="InterPro" id="IPR036736">
    <property type="entry name" value="ACP-like_sf"/>
</dbReference>
<dbReference type="PROSITE" id="PS00012">
    <property type="entry name" value="PHOSPHOPANTETHEINE"/>
    <property type="match status" value="1"/>
</dbReference>
<reference evidence="5" key="1">
    <citation type="submission" date="2021-07" db="EMBL/GenBank/DDBJ databases">
        <authorList>
            <person name="Branca A.L. A."/>
        </authorList>
    </citation>
    <scope>NUCLEOTIDE SEQUENCE</scope>
</reference>
<dbReference type="Gene3D" id="3.30.559.10">
    <property type="entry name" value="Chloramphenicol acetyltransferase-like domain"/>
    <property type="match status" value="1"/>
</dbReference>
<dbReference type="InterPro" id="IPR000873">
    <property type="entry name" value="AMP-dep_synth/lig_dom"/>
</dbReference>
<accession>A0A9W4HK34</accession>
<dbReference type="EMBL" id="CAJVOS010000016">
    <property type="protein sequence ID" value="CAG8038857.1"/>
    <property type="molecule type" value="Genomic_DNA"/>
</dbReference>
<keyword evidence="2" id="KW-0597">Phosphoprotein</keyword>
<dbReference type="SUPFAM" id="SSF52777">
    <property type="entry name" value="CoA-dependent acyltransferases"/>
    <property type="match status" value="2"/>
</dbReference>
<keyword evidence="6" id="KW-1185">Reference proteome</keyword>
<evidence type="ECO:0000313" key="6">
    <source>
        <dbReference type="Proteomes" id="UP001153618"/>
    </source>
</evidence>
<dbReference type="GO" id="GO:0044550">
    <property type="term" value="P:secondary metabolite biosynthetic process"/>
    <property type="evidence" value="ECO:0007669"/>
    <property type="project" value="TreeGrafter"/>
</dbReference>
<dbReference type="Pfam" id="PF00668">
    <property type="entry name" value="Condensation"/>
    <property type="match status" value="1"/>
</dbReference>
<dbReference type="Pfam" id="PF00501">
    <property type="entry name" value="AMP-binding"/>
    <property type="match status" value="1"/>
</dbReference>
<evidence type="ECO:0000256" key="3">
    <source>
        <dbReference type="ARBA" id="ARBA00022598"/>
    </source>
</evidence>
<gene>
    <name evidence="5" type="ORF">POLS_LOCUS2920</name>
</gene>
<dbReference type="InterPro" id="IPR023213">
    <property type="entry name" value="CAT-like_dom_sf"/>
</dbReference>
<dbReference type="PROSITE" id="PS50075">
    <property type="entry name" value="CARRIER"/>
    <property type="match status" value="1"/>
</dbReference>
<dbReference type="PANTHER" id="PTHR45527:SF1">
    <property type="entry name" value="FATTY ACID SYNTHASE"/>
    <property type="match status" value="1"/>
</dbReference>
<dbReference type="PROSITE" id="PS00455">
    <property type="entry name" value="AMP_BINDING"/>
    <property type="match status" value="1"/>
</dbReference>